<accession>A0ABR0S9E2</accession>
<dbReference type="EMBL" id="JAVFKD010000015">
    <property type="protein sequence ID" value="KAK5988457.1"/>
    <property type="molecule type" value="Genomic_DNA"/>
</dbReference>
<evidence type="ECO:0008006" key="4">
    <source>
        <dbReference type="Google" id="ProtNLM"/>
    </source>
</evidence>
<gene>
    <name evidence="2" type="ORF">PT974_09940</name>
</gene>
<dbReference type="Proteomes" id="UP001338125">
    <property type="component" value="Unassembled WGS sequence"/>
</dbReference>
<evidence type="ECO:0000313" key="2">
    <source>
        <dbReference type="EMBL" id="KAK5988457.1"/>
    </source>
</evidence>
<feature type="signal peptide" evidence="1">
    <location>
        <begin position="1"/>
        <end position="17"/>
    </location>
</feature>
<evidence type="ECO:0000256" key="1">
    <source>
        <dbReference type="SAM" id="SignalP"/>
    </source>
</evidence>
<protein>
    <recommendedName>
        <fullName evidence="4">Antigenic cell wall galactomannoprotein</fullName>
    </recommendedName>
</protein>
<reference evidence="2 3" key="1">
    <citation type="submission" date="2024-01" db="EMBL/GenBank/DDBJ databases">
        <title>Complete genome of Cladobotryum mycophilum ATHUM6906.</title>
        <authorList>
            <person name="Christinaki A.C."/>
            <person name="Myridakis A.I."/>
            <person name="Kouvelis V.N."/>
        </authorList>
    </citation>
    <scope>NUCLEOTIDE SEQUENCE [LARGE SCALE GENOMIC DNA]</scope>
    <source>
        <strain evidence="2 3">ATHUM6906</strain>
    </source>
</reference>
<keyword evidence="1" id="KW-0732">Signal</keyword>
<dbReference type="PANTHER" id="PTHR38123:SF1">
    <property type="entry name" value="HYDROPHOBIC SURFACE BINDING PROTEIN"/>
    <property type="match status" value="1"/>
</dbReference>
<organism evidence="2 3">
    <name type="scientific">Cladobotryum mycophilum</name>
    <dbReference type="NCBI Taxonomy" id="491253"/>
    <lineage>
        <taxon>Eukaryota</taxon>
        <taxon>Fungi</taxon>
        <taxon>Dikarya</taxon>
        <taxon>Ascomycota</taxon>
        <taxon>Pezizomycotina</taxon>
        <taxon>Sordariomycetes</taxon>
        <taxon>Hypocreomycetidae</taxon>
        <taxon>Hypocreales</taxon>
        <taxon>Hypocreaceae</taxon>
        <taxon>Cladobotryum</taxon>
    </lineage>
</organism>
<dbReference type="Pfam" id="PF12296">
    <property type="entry name" value="HsbA"/>
    <property type="match status" value="1"/>
</dbReference>
<dbReference type="PANTHER" id="PTHR38123">
    <property type="entry name" value="CELL WALL SERINE-THREONINE-RICH GALACTOMANNOPROTEIN MP1 (AFU_ORTHOLOGUE AFUA_4G03240)"/>
    <property type="match status" value="1"/>
</dbReference>
<comment type="caution">
    <text evidence="2">The sequence shown here is derived from an EMBL/GenBank/DDBJ whole genome shotgun (WGS) entry which is preliminary data.</text>
</comment>
<evidence type="ECO:0000313" key="3">
    <source>
        <dbReference type="Proteomes" id="UP001338125"/>
    </source>
</evidence>
<name>A0ABR0S9E2_9HYPO</name>
<sequence>MQFKLLSLAALASTVLADGSGIISALATITSDTISLNDTVSSWDGGLLTLIPIVAASSKLLHDIKEGTIHAKAADPLTFDETISVATATIALATDVGQVVDTLIAAKPKFDKLLVVSPIILLNLHQEQQATDLFSAAVIEKVPAPLQETAKGLIKPIDDNFNRGIKVFGPWTPGA</sequence>
<dbReference type="Gene3D" id="1.20.1280.140">
    <property type="match status" value="1"/>
</dbReference>
<proteinExistence type="predicted"/>
<keyword evidence="3" id="KW-1185">Reference proteome</keyword>
<dbReference type="InterPro" id="IPR021054">
    <property type="entry name" value="Cell_wall_mannoprotein_1"/>
</dbReference>
<feature type="chain" id="PRO_5047246125" description="Antigenic cell wall galactomannoprotein" evidence="1">
    <location>
        <begin position="18"/>
        <end position="175"/>
    </location>
</feature>